<comment type="catalytic activity">
    <reaction evidence="6 7">
        <text>(6S)-NADPHX + ATP = ADP + phosphate + NADPH + H(+)</text>
        <dbReference type="Rhea" id="RHEA:32231"/>
        <dbReference type="ChEBI" id="CHEBI:15378"/>
        <dbReference type="ChEBI" id="CHEBI:30616"/>
        <dbReference type="ChEBI" id="CHEBI:43474"/>
        <dbReference type="ChEBI" id="CHEBI:57783"/>
        <dbReference type="ChEBI" id="CHEBI:64076"/>
        <dbReference type="ChEBI" id="CHEBI:456216"/>
        <dbReference type="EC" id="4.2.1.93"/>
    </reaction>
</comment>
<dbReference type="Proteomes" id="UP000309038">
    <property type="component" value="Unassembled WGS sequence"/>
</dbReference>
<comment type="function">
    <text evidence="7">Catalyzes the dehydration of the S-form of NAD(P)HX at the expense of ATP, which is converted to ADP. Together with NAD(P)HX epimerase, which catalyzes the epimerization of the S- and R-forms, the enzyme allows the repair of both epimers of NAD(P)HX, a damaged form of NAD(P)H that is a result of enzymatic or heat-dependent hydration.</text>
</comment>
<evidence type="ECO:0000313" key="10">
    <source>
        <dbReference type="Proteomes" id="UP000309038"/>
    </source>
</evidence>
<dbReference type="GO" id="GO:0110051">
    <property type="term" value="P:metabolite repair"/>
    <property type="evidence" value="ECO:0007669"/>
    <property type="project" value="TreeGrafter"/>
</dbReference>
<comment type="subcellular location">
    <subcellularLocation>
        <location evidence="7">Cytoplasm</location>
    </subcellularLocation>
</comment>
<dbReference type="PROSITE" id="PS51383">
    <property type="entry name" value="YJEF_C_3"/>
    <property type="match status" value="1"/>
</dbReference>
<comment type="caution">
    <text evidence="9">The sequence shown here is derived from an EMBL/GenBank/DDBJ whole genome shotgun (WGS) entry which is preliminary data.</text>
</comment>
<evidence type="ECO:0000256" key="1">
    <source>
        <dbReference type="ARBA" id="ARBA00022741"/>
    </source>
</evidence>
<dbReference type="Pfam" id="PF01256">
    <property type="entry name" value="Carb_kinase"/>
    <property type="match status" value="2"/>
</dbReference>
<feature type="binding site" evidence="7">
    <location>
        <begin position="100"/>
        <end position="106"/>
    </location>
    <ligand>
        <name>(6S)-NADPHX</name>
        <dbReference type="ChEBI" id="CHEBI:64076"/>
    </ligand>
</feature>
<evidence type="ECO:0000313" key="9">
    <source>
        <dbReference type="EMBL" id="THG97073.1"/>
    </source>
</evidence>
<dbReference type="Gene3D" id="3.40.1190.20">
    <property type="match status" value="2"/>
</dbReference>
<evidence type="ECO:0000256" key="2">
    <source>
        <dbReference type="ARBA" id="ARBA00022840"/>
    </source>
</evidence>
<feature type="binding site" evidence="7">
    <location>
        <begin position="177"/>
        <end position="186"/>
    </location>
    <ligand>
        <name>ATP</name>
        <dbReference type="ChEBI" id="CHEBI:30616"/>
    </ligand>
</feature>
<evidence type="ECO:0000256" key="5">
    <source>
        <dbReference type="ARBA" id="ARBA00023239"/>
    </source>
</evidence>
<keyword evidence="2 7" id="KW-0067">ATP-binding</keyword>
<dbReference type="PANTHER" id="PTHR12592:SF0">
    <property type="entry name" value="ATP-DEPENDENT (S)-NAD(P)H-HYDRATE DEHYDRATASE"/>
    <property type="match status" value="1"/>
</dbReference>
<gene>
    <name evidence="9" type="ORF">EW026_g4869</name>
</gene>
<comment type="similarity">
    <text evidence="7">Belongs to the NnrD/CARKD family.</text>
</comment>
<comment type="catalytic activity">
    <reaction evidence="7">
        <text>(6S)-NADHX + ATP = ADP + phosphate + NADH + H(+)</text>
        <dbReference type="Rhea" id="RHEA:19017"/>
        <dbReference type="ChEBI" id="CHEBI:15378"/>
        <dbReference type="ChEBI" id="CHEBI:30616"/>
        <dbReference type="ChEBI" id="CHEBI:43474"/>
        <dbReference type="ChEBI" id="CHEBI:57945"/>
        <dbReference type="ChEBI" id="CHEBI:64074"/>
        <dbReference type="ChEBI" id="CHEBI:456216"/>
        <dbReference type="EC" id="4.2.1.93"/>
    </reaction>
</comment>
<dbReference type="GO" id="GO:0046496">
    <property type="term" value="P:nicotinamide nucleotide metabolic process"/>
    <property type="evidence" value="ECO:0007669"/>
    <property type="project" value="UniProtKB-UniRule"/>
</dbReference>
<dbReference type="EC" id="4.2.1.93" evidence="7"/>
<evidence type="ECO:0000256" key="7">
    <source>
        <dbReference type="HAMAP-Rule" id="MF_03157"/>
    </source>
</evidence>
<dbReference type="HAMAP" id="MF_01965">
    <property type="entry name" value="NADHX_dehydratase"/>
    <property type="match status" value="1"/>
</dbReference>
<feature type="domain" description="YjeF C-terminal" evidence="8">
    <location>
        <begin position="7"/>
        <end position="261"/>
    </location>
</feature>
<accession>A0A4S4KG46</accession>
<protein>
    <recommendedName>
        <fullName evidence="7">ATP-dependent (S)-NAD(P)H-hydrate dehydratase</fullName>
        <ecNumber evidence="7">4.2.1.93</ecNumber>
    </recommendedName>
    <alternativeName>
        <fullName evidence="7">ATP-dependent NAD(P)HX dehydratase</fullName>
    </alternativeName>
</protein>
<dbReference type="PANTHER" id="PTHR12592">
    <property type="entry name" value="ATP-DEPENDENT (S)-NAD(P)H-HYDRATE DEHYDRATASE FAMILY MEMBER"/>
    <property type="match status" value="1"/>
</dbReference>
<dbReference type="CDD" id="cd01171">
    <property type="entry name" value="YXKO-related"/>
    <property type="match status" value="1"/>
</dbReference>
<keyword evidence="7" id="KW-0597">Phosphoprotein</keyword>
<evidence type="ECO:0000256" key="3">
    <source>
        <dbReference type="ARBA" id="ARBA00022857"/>
    </source>
</evidence>
<reference evidence="9 10" key="1">
    <citation type="submission" date="2019-02" db="EMBL/GenBank/DDBJ databases">
        <title>Genome sequencing of the rare red list fungi Phlebia centrifuga.</title>
        <authorList>
            <person name="Buettner E."/>
            <person name="Kellner H."/>
        </authorList>
    </citation>
    <scope>NUCLEOTIDE SEQUENCE [LARGE SCALE GENOMIC DNA]</scope>
    <source>
        <strain evidence="9 10">DSM 108282</strain>
    </source>
</reference>
<dbReference type="AlphaFoldDB" id="A0A4S4KG46"/>
<dbReference type="InterPro" id="IPR029056">
    <property type="entry name" value="Ribokinase-like"/>
</dbReference>
<keyword evidence="3" id="KW-0521">NADP</keyword>
<keyword evidence="10" id="KW-1185">Reference proteome</keyword>
<keyword evidence="5 7" id="KW-0456">Lyase</keyword>
<dbReference type="GO" id="GO:0005524">
    <property type="term" value="F:ATP binding"/>
    <property type="evidence" value="ECO:0007669"/>
    <property type="project" value="UniProtKB-KW"/>
</dbReference>
<keyword evidence="4 7" id="KW-0520">NAD</keyword>
<feature type="binding site" evidence="7">
    <location>
        <position position="187"/>
    </location>
    <ligand>
        <name>(6S)-NADPHX</name>
        <dbReference type="ChEBI" id="CHEBI:64076"/>
    </ligand>
</feature>
<sequence>MPVPKHILDQIKQLIPPLNGSLHKGQSGRVGVLGGALDYTGAPFFAAMSAQRMGADLSHVICSPTAASAIKSYSPDLIVHPILREDHLIKGYRRAILTPNVAEFKRLSEQVNVDPKTPAKERAMHVSRALGGVTILQKGAEDIICTNTGGASAEEARVSKVDPSESTEEQVIVDVTGGLKRCGGQGDILTGTVGTVLAWGKCFEDGAFGDGSIPSSRIPLLAATCGSMVTRTSSRHAFSKRGRGVVTQDMLPEVGGAFAEIFGAEGEKGWGNSEGGGKL</sequence>
<dbReference type="GO" id="GO:0005737">
    <property type="term" value="C:cytoplasm"/>
    <property type="evidence" value="ECO:0007669"/>
    <property type="project" value="UniProtKB-SubCell"/>
</dbReference>
<evidence type="ECO:0000256" key="4">
    <source>
        <dbReference type="ARBA" id="ARBA00023027"/>
    </source>
</evidence>
<name>A0A4S4KG46_9APHY</name>
<dbReference type="GO" id="GO:0047453">
    <property type="term" value="F:ATP-dependent NAD(P)H-hydrate dehydratase activity"/>
    <property type="evidence" value="ECO:0007669"/>
    <property type="project" value="UniProtKB-UniRule"/>
</dbReference>
<evidence type="ECO:0000259" key="8">
    <source>
        <dbReference type="PROSITE" id="PS51383"/>
    </source>
</evidence>
<dbReference type="SUPFAM" id="SSF53613">
    <property type="entry name" value="Ribokinase-like"/>
    <property type="match status" value="1"/>
</dbReference>
<feature type="binding site" evidence="7">
    <location>
        <begin position="138"/>
        <end position="142"/>
    </location>
    <ligand>
        <name>ATP</name>
        <dbReference type="ChEBI" id="CHEBI:30616"/>
    </ligand>
</feature>
<evidence type="ECO:0000256" key="6">
    <source>
        <dbReference type="ARBA" id="ARBA00047472"/>
    </source>
</evidence>
<proteinExistence type="inferred from homology"/>
<organism evidence="9 10">
    <name type="scientific">Hermanssonia centrifuga</name>
    <dbReference type="NCBI Taxonomy" id="98765"/>
    <lineage>
        <taxon>Eukaryota</taxon>
        <taxon>Fungi</taxon>
        <taxon>Dikarya</taxon>
        <taxon>Basidiomycota</taxon>
        <taxon>Agaricomycotina</taxon>
        <taxon>Agaricomycetes</taxon>
        <taxon>Polyporales</taxon>
        <taxon>Meruliaceae</taxon>
        <taxon>Hermanssonia</taxon>
    </lineage>
</organism>
<dbReference type="InterPro" id="IPR000631">
    <property type="entry name" value="CARKD"/>
</dbReference>
<dbReference type="EMBL" id="SGPJ01000191">
    <property type="protein sequence ID" value="THG97073.1"/>
    <property type="molecule type" value="Genomic_DNA"/>
</dbReference>
<feature type="binding site" evidence="7">
    <location>
        <position position="81"/>
    </location>
    <ligand>
        <name>(6S)-NADPHX</name>
        <dbReference type="ChEBI" id="CHEBI:64076"/>
    </ligand>
</feature>
<keyword evidence="1 7" id="KW-0547">Nucleotide-binding</keyword>
<keyword evidence="7" id="KW-0963">Cytoplasm</keyword>
<comment type="cofactor">
    <cofactor evidence="7">
        <name>Mg(2+)</name>
        <dbReference type="ChEBI" id="CHEBI:18420"/>
    </cofactor>
</comment>